<comment type="function">
    <text evidence="8">Transfers a GMP moiety from GTP to Mo-molybdopterin (Mo-MPT) cofactor (Moco or molybdenum cofactor) to form Mo-molybdopterin guanine dinucleotide (Mo-MGD) cofactor.</text>
</comment>
<dbReference type="NCBIfam" id="NF001837">
    <property type="entry name" value="PRK00560.1"/>
    <property type="match status" value="1"/>
</dbReference>
<comment type="subcellular location">
    <subcellularLocation>
        <location evidence="8">Cytoplasm</location>
    </subcellularLocation>
</comment>
<comment type="caution">
    <text evidence="10">The sequence shown here is derived from an EMBL/GenBank/DDBJ whole genome shotgun (WGS) entry which is preliminary data.</text>
</comment>
<dbReference type="InterPro" id="IPR013482">
    <property type="entry name" value="Molybde_CF_guanTrfase"/>
</dbReference>
<evidence type="ECO:0000256" key="5">
    <source>
        <dbReference type="ARBA" id="ARBA00022842"/>
    </source>
</evidence>
<dbReference type="GO" id="GO:0005737">
    <property type="term" value="C:cytoplasm"/>
    <property type="evidence" value="ECO:0007669"/>
    <property type="project" value="UniProtKB-SubCell"/>
</dbReference>
<keyword evidence="5 8" id="KW-0460">Magnesium</keyword>
<evidence type="ECO:0000256" key="2">
    <source>
        <dbReference type="ARBA" id="ARBA00022679"/>
    </source>
</evidence>
<sequence length="215" mass="24396">MINNDLTTSKWIELLKNPIIDNIPCVLLAGGKSSRFIINNVPINKALMPLKSYPSLLEYQYTRLLKLFKQVVISAKKSYALNAPYLLEKESGLFSPLFGIHNAFLTLQTPYIFFIAIDTPLVSFESIKILCGIQNFSVVYAKSPTKEHYLISLWHQSTLNALNYALKTQNYRLSDLIKNASSTAIHFDKEEEFLNLNTLKDYELAVQILKEGSNG</sequence>
<feature type="binding site" evidence="8">
    <location>
        <position position="118"/>
    </location>
    <ligand>
        <name>Mg(2+)</name>
        <dbReference type="ChEBI" id="CHEBI:18420"/>
    </ligand>
</feature>
<dbReference type="HAMAP" id="MF_00316">
    <property type="entry name" value="MobA"/>
    <property type="match status" value="1"/>
</dbReference>
<dbReference type="SUPFAM" id="SSF53448">
    <property type="entry name" value="Nucleotide-diphospho-sugar transferases"/>
    <property type="match status" value="1"/>
</dbReference>
<evidence type="ECO:0000313" key="10">
    <source>
        <dbReference type="EMBL" id="EKQ72351.1"/>
    </source>
</evidence>
<dbReference type="PANTHER" id="PTHR19136:SF81">
    <property type="entry name" value="MOLYBDENUM COFACTOR GUANYLYLTRANSFERASE"/>
    <property type="match status" value="1"/>
</dbReference>
<dbReference type="PANTHER" id="PTHR19136">
    <property type="entry name" value="MOLYBDENUM COFACTOR GUANYLYLTRANSFERASE"/>
    <property type="match status" value="1"/>
</dbReference>
<evidence type="ECO:0000256" key="1">
    <source>
        <dbReference type="ARBA" id="ARBA00022490"/>
    </source>
</evidence>
<keyword evidence="3 8" id="KW-0479">Metal-binding</keyword>
<keyword evidence="2 8" id="KW-0808">Transferase</keyword>
<comment type="caution">
    <text evidence="8">Lacks conserved residue(s) required for the propagation of feature annotation.</text>
</comment>
<organism evidence="10 11">
    <name type="scientific">Helicobacter pylori GAM100Ai</name>
    <dbReference type="NCBI Taxonomy" id="1159019"/>
    <lineage>
        <taxon>Bacteria</taxon>
        <taxon>Pseudomonadati</taxon>
        <taxon>Campylobacterota</taxon>
        <taxon>Epsilonproteobacteria</taxon>
        <taxon>Campylobacterales</taxon>
        <taxon>Helicobacteraceae</taxon>
        <taxon>Helicobacter</taxon>
    </lineage>
</organism>
<accession>A0AB72ZVC4</accession>
<feature type="domain" description="MobA-like NTP transferase" evidence="9">
    <location>
        <begin position="25"/>
        <end position="178"/>
    </location>
</feature>
<dbReference type="InterPro" id="IPR025877">
    <property type="entry name" value="MobA-like_NTP_Trfase"/>
</dbReference>
<keyword evidence="4 8" id="KW-0547">Nucleotide-binding</keyword>
<feature type="binding site" evidence="8">
    <location>
        <begin position="28"/>
        <end position="30"/>
    </location>
    <ligand>
        <name>GTP</name>
        <dbReference type="ChEBI" id="CHEBI:37565"/>
    </ligand>
</feature>
<evidence type="ECO:0000256" key="4">
    <source>
        <dbReference type="ARBA" id="ARBA00022741"/>
    </source>
</evidence>
<dbReference type="GO" id="GO:0061603">
    <property type="term" value="F:molybdenum cofactor guanylyltransferase activity"/>
    <property type="evidence" value="ECO:0007669"/>
    <property type="project" value="UniProtKB-EC"/>
</dbReference>
<reference evidence="11" key="1">
    <citation type="submission" date="2023-07" db="EMBL/GenBank/DDBJ databases">
        <authorList>
            <person name="Weinstock G."/>
            <person name="Sodergren E."/>
            <person name="Lobos E.A."/>
            <person name="Fulton L."/>
            <person name="Fulton R."/>
            <person name="Courtney L."/>
            <person name="Fronick C."/>
            <person name="O'Laughlin M."/>
            <person name="Godfrey J."/>
            <person name="Wilson R.M."/>
            <person name="Miner T."/>
            <person name="Farmer C."/>
            <person name="Delehaunty K."/>
            <person name="Cordes M."/>
            <person name="Minx P."/>
            <person name="Tomlinson C."/>
            <person name="Chen J."/>
            <person name="Wollam A."/>
            <person name="Pepin K.H."/>
            <person name="Bhonagiri V."/>
            <person name="Zhang X."/>
            <person name="Suruliraj S."/>
            <person name="Antonio M."/>
            <person name="Secka O."/>
            <person name="Thomas J."/>
            <person name="Warren W."/>
            <person name="Mitreva M."/>
            <person name="Mardis E.R."/>
            <person name="Wilson R.K."/>
        </authorList>
    </citation>
    <scope>NUCLEOTIDE SEQUENCE [LARGE SCALE GENOMIC DNA]</scope>
    <source>
        <strain evidence="11">GAM100Ai</strain>
    </source>
</reference>
<evidence type="ECO:0000256" key="8">
    <source>
        <dbReference type="HAMAP-Rule" id="MF_00316"/>
    </source>
</evidence>
<evidence type="ECO:0000313" key="11">
    <source>
        <dbReference type="Proteomes" id="UP000001345"/>
    </source>
</evidence>
<evidence type="ECO:0000256" key="6">
    <source>
        <dbReference type="ARBA" id="ARBA00023134"/>
    </source>
</evidence>
<keyword evidence="7 8" id="KW-0501">Molybdenum cofactor biosynthesis</keyword>
<name>A0AB72ZVC4_HELPX</name>
<proteinExistence type="inferred from homology"/>
<comment type="cofactor">
    <cofactor evidence="8">
        <name>Mg(2+)</name>
        <dbReference type="ChEBI" id="CHEBI:18420"/>
    </cofactor>
</comment>
<dbReference type="Pfam" id="PF12804">
    <property type="entry name" value="NTP_transf_3"/>
    <property type="match status" value="1"/>
</dbReference>
<dbReference type="CDD" id="cd02503">
    <property type="entry name" value="MobA"/>
    <property type="match status" value="1"/>
</dbReference>
<dbReference type="EMBL" id="ANFP01000029">
    <property type="protein sequence ID" value="EKQ72351.1"/>
    <property type="molecule type" value="Genomic_DNA"/>
</dbReference>
<dbReference type="EC" id="2.7.7.77" evidence="8"/>
<feature type="binding site" evidence="8">
    <location>
        <position position="118"/>
    </location>
    <ligand>
        <name>GTP</name>
        <dbReference type="ChEBI" id="CHEBI:37565"/>
    </ligand>
</feature>
<keyword evidence="1 8" id="KW-0963">Cytoplasm</keyword>
<evidence type="ECO:0000256" key="3">
    <source>
        <dbReference type="ARBA" id="ARBA00022723"/>
    </source>
</evidence>
<comment type="catalytic activity">
    <reaction evidence="8">
        <text>Mo-molybdopterin + GTP + H(+) = Mo-molybdopterin guanine dinucleotide + diphosphate</text>
        <dbReference type="Rhea" id="RHEA:34243"/>
        <dbReference type="ChEBI" id="CHEBI:15378"/>
        <dbReference type="ChEBI" id="CHEBI:33019"/>
        <dbReference type="ChEBI" id="CHEBI:37565"/>
        <dbReference type="ChEBI" id="CHEBI:71302"/>
        <dbReference type="ChEBI" id="CHEBI:71310"/>
        <dbReference type="EC" id="2.7.7.77"/>
    </reaction>
</comment>
<gene>
    <name evidence="8" type="primary">mobA</name>
    <name evidence="10" type="ORF">HMPREF1391_00710</name>
</gene>
<protein>
    <recommendedName>
        <fullName evidence="8">Probable molybdenum cofactor guanylyltransferase</fullName>
        <shortName evidence="8">MoCo guanylyltransferase</shortName>
        <ecNumber evidence="8">2.7.7.77</ecNumber>
    </recommendedName>
    <alternativeName>
        <fullName evidence="8">GTP:molybdopterin guanylyltransferase</fullName>
    </alternativeName>
    <alternativeName>
        <fullName evidence="8">Mo-MPT guanylyltransferase</fullName>
    </alternativeName>
    <alternativeName>
        <fullName evidence="8">Molybdopterin guanylyltransferase</fullName>
    </alternativeName>
    <alternativeName>
        <fullName evidence="8">Molybdopterin-guanine dinucleotide synthase</fullName>
        <shortName evidence="8">MGD synthase</shortName>
    </alternativeName>
</protein>
<dbReference type="Gene3D" id="3.90.550.10">
    <property type="entry name" value="Spore Coat Polysaccharide Biosynthesis Protein SpsA, Chain A"/>
    <property type="match status" value="1"/>
</dbReference>
<feature type="binding site" evidence="8">
    <location>
        <position position="45"/>
    </location>
    <ligand>
        <name>GTP</name>
        <dbReference type="ChEBI" id="CHEBI:37565"/>
    </ligand>
</feature>
<comment type="domain">
    <text evidence="8">The N-terminal domain determines nucleotide recognition and specific binding, while the C-terminal domain determines the specific binding to the target protein.</text>
</comment>
<evidence type="ECO:0000256" key="7">
    <source>
        <dbReference type="ARBA" id="ARBA00023150"/>
    </source>
</evidence>
<evidence type="ECO:0000259" key="9">
    <source>
        <dbReference type="Pfam" id="PF12804"/>
    </source>
</evidence>
<dbReference type="GO" id="GO:0005525">
    <property type="term" value="F:GTP binding"/>
    <property type="evidence" value="ECO:0007669"/>
    <property type="project" value="UniProtKB-UniRule"/>
</dbReference>
<dbReference type="AlphaFoldDB" id="A0AB72ZVC4"/>
<dbReference type="GO" id="GO:1902758">
    <property type="term" value="P:bis(molybdopterin guanine dinucleotide)molybdenum biosynthetic process"/>
    <property type="evidence" value="ECO:0007669"/>
    <property type="project" value="TreeGrafter"/>
</dbReference>
<dbReference type="Proteomes" id="UP000001345">
    <property type="component" value="Unassembled WGS sequence"/>
</dbReference>
<keyword evidence="6 8" id="KW-0342">GTP-binding</keyword>
<comment type="similarity">
    <text evidence="8">Belongs to the MobA family.</text>
</comment>
<dbReference type="InterPro" id="IPR029044">
    <property type="entry name" value="Nucleotide-diphossugar_trans"/>
</dbReference>
<dbReference type="GO" id="GO:0046872">
    <property type="term" value="F:metal ion binding"/>
    <property type="evidence" value="ECO:0007669"/>
    <property type="project" value="UniProtKB-KW"/>
</dbReference>